<feature type="domain" description="HTH lacI-type" evidence="4">
    <location>
        <begin position="8"/>
        <end position="62"/>
    </location>
</feature>
<dbReference type="PRINTS" id="PR00036">
    <property type="entry name" value="HTHLACI"/>
</dbReference>
<dbReference type="GO" id="GO:0003700">
    <property type="term" value="F:DNA-binding transcription factor activity"/>
    <property type="evidence" value="ECO:0007669"/>
    <property type="project" value="TreeGrafter"/>
</dbReference>
<dbReference type="Pfam" id="PF00356">
    <property type="entry name" value="LacI"/>
    <property type="match status" value="1"/>
</dbReference>
<evidence type="ECO:0000256" key="1">
    <source>
        <dbReference type="ARBA" id="ARBA00023015"/>
    </source>
</evidence>
<keyword evidence="1" id="KW-0805">Transcription regulation</keyword>
<comment type="caution">
    <text evidence="5">The sequence shown here is derived from an EMBL/GenBank/DDBJ whole genome shotgun (WGS) entry which is preliminary data.</text>
</comment>
<evidence type="ECO:0000259" key="4">
    <source>
        <dbReference type="PROSITE" id="PS50932"/>
    </source>
</evidence>
<dbReference type="SUPFAM" id="SSF47413">
    <property type="entry name" value="lambda repressor-like DNA-binding domains"/>
    <property type="match status" value="1"/>
</dbReference>
<dbReference type="InterPro" id="IPR025997">
    <property type="entry name" value="SBP_2_dom"/>
</dbReference>
<dbReference type="InterPro" id="IPR000843">
    <property type="entry name" value="HTH_LacI"/>
</dbReference>
<accession>A0A370L6T3</accession>
<dbReference type="SUPFAM" id="SSF53822">
    <property type="entry name" value="Periplasmic binding protein-like I"/>
    <property type="match status" value="1"/>
</dbReference>
<dbReference type="PANTHER" id="PTHR30146">
    <property type="entry name" value="LACI-RELATED TRANSCRIPTIONAL REPRESSOR"/>
    <property type="match status" value="1"/>
</dbReference>
<dbReference type="RefSeq" id="WP_114829513.1">
    <property type="nucleotide sequence ID" value="NZ_QQTO01000021.1"/>
</dbReference>
<dbReference type="GO" id="GO:0000976">
    <property type="term" value="F:transcription cis-regulatory region binding"/>
    <property type="evidence" value="ECO:0007669"/>
    <property type="project" value="TreeGrafter"/>
</dbReference>
<dbReference type="OrthoDB" id="9805774at2"/>
<dbReference type="PANTHER" id="PTHR30146:SF152">
    <property type="entry name" value="TRANSCRIPTIONAL REGULATORY PROTEIN"/>
    <property type="match status" value="1"/>
</dbReference>
<evidence type="ECO:0000313" key="6">
    <source>
        <dbReference type="Proteomes" id="UP000255207"/>
    </source>
</evidence>
<dbReference type="SMART" id="SM00354">
    <property type="entry name" value="HTH_LACI"/>
    <property type="match status" value="1"/>
</dbReference>
<dbReference type="Proteomes" id="UP000255207">
    <property type="component" value="Unassembled WGS sequence"/>
</dbReference>
<organism evidence="5 6">
    <name type="scientific">Bosea caraganae</name>
    <dbReference type="NCBI Taxonomy" id="2763117"/>
    <lineage>
        <taxon>Bacteria</taxon>
        <taxon>Pseudomonadati</taxon>
        <taxon>Pseudomonadota</taxon>
        <taxon>Alphaproteobacteria</taxon>
        <taxon>Hyphomicrobiales</taxon>
        <taxon>Boseaceae</taxon>
        <taxon>Bosea</taxon>
    </lineage>
</organism>
<keyword evidence="6" id="KW-1185">Reference proteome</keyword>
<proteinExistence type="predicted"/>
<dbReference type="Gene3D" id="1.10.260.40">
    <property type="entry name" value="lambda repressor-like DNA-binding domains"/>
    <property type="match status" value="1"/>
</dbReference>
<dbReference type="CDD" id="cd06307">
    <property type="entry name" value="PBP1_sugar_binding"/>
    <property type="match status" value="1"/>
</dbReference>
<dbReference type="Gene3D" id="3.40.50.2300">
    <property type="match status" value="2"/>
</dbReference>
<gene>
    <name evidence="5" type="ORF">DWE98_12120</name>
</gene>
<dbReference type="PROSITE" id="PS50932">
    <property type="entry name" value="HTH_LACI_2"/>
    <property type="match status" value="1"/>
</dbReference>
<reference evidence="6" key="1">
    <citation type="submission" date="2018-07" db="EMBL/GenBank/DDBJ databases">
        <authorList>
            <person name="Safronova V.I."/>
            <person name="Chirak E.R."/>
            <person name="Sazanova A.L."/>
        </authorList>
    </citation>
    <scope>NUCLEOTIDE SEQUENCE [LARGE SCALE GENOMIC DNA]</scope>
    <source>
        <strain evidence="6">RCAM04685</strain>
    </source>
</reference>
<evidence type="ECO:0000313" key="5">
    <source>
        <dbReference type="EMBL" id="RDJ25467.1"/>
    </source>
</evidence>
<dbReference type="EMBL" id="QQTP01000005">
    <property type="protein sequence ID" value="RDJ25467.1"/>
    <property type="molecule type" value="Genomic_DNA"/>
</dbReference>
<protein>
    <submittedName>
        <fullName evidence="5">LacI family DNA-binding transcriptional regulator</fullName>
    </submittedName>
</protein>
<evidence type="ECO:0000256" key="3">
    <source>
        <dbReference type="ARBA" id="ARBA00023163"/>
    </source>
</evidence>
<dbReference type="PROSITE" id="PS00356">
    <property type="entry name" value="HTH_LACI_1"/>
    <property type="match status" value="1"/>
</dbReference>
<keyword evidence="3" id="KW-0804">Transcription</keyword>
<dbReference type="InterPro" id="IPR028082">
    <property type="entry name" value="Peripla_BP_I"/>
</dbReference>
<name>A0A370L6T3_9HYPH</name>
<dbReference type="AlphaFoldDB" id="A0A370L6T3"/>
<keyword evidence="2 5" id="KW-0238">DNA-binding</keyword>
<evidence type="ECO:0000256" key="2">
    <source>
        <dbReference type="ARBA" id="ARBA00023125"/>
    </source>
</evidence>
<sequence length="345" mass="36951">MGIDGLRMTLVDVAREAGVSLATVDRVLNGRPGVRGPTVTRVKAAIEKLGYRPDPIASRLAHGGSFRFCFILPTGTNTFMTNLGDAVTEAASLIAGQRAFIDIRQTDVFDPDALATALEGIESHYHGVSVVALDHPRVRAAIDDLVGRGVAVATLVSDVPTSRRQWYVGIDHTAAGRTAGTLMGRFAGARSGPVGVIAGSLSLRDHVERQFGFGQVVGDEYPALRILPTRVGRDDRERTRVAAQAILAEHPDLVGIYNIGAGNQGIADALEEAGRTREVILIGHDLTVHTRRLLLLGVMDAIINQDPGHQARSAARLLLAHCTGEPIVAAQERIRIDIFLRDNLP</sequence>
<dbReference type="Pfam" id="PF13407">
    <property type="entry name" value="Peripla_BP_4"/>
    <property type="match status" value="1"/>
</dbReference>
<dbReference type="CDD" id="cd01392">
    <property type="entry name" value="HTH_LacI"/>
    <property type="match status" value="1"/>
</dbReference>
<dbReference type="InterPro" id="IPR010982">
    <property type="entry name" value="Lambda_DNA-bd_dom_sf"/>
</dbReference>